<keyword evidence="2" id="KW-0597">Phosphoprotein</keyword>
<name>A0A934IGQ7_9RHOB</name>
<evidence type="ECO:0000259" key="3">
    <source>
        <dbReference type="PROSITE" id="PS50110"/>
    </source>
</evidence>
<evidence type="ECO:0000313" key="4">
    <source>
        <dbReference type="EMBL" id="MBJ3761564.1"/>
    </source>
</evidence>
<dbReference type="InterPro" id="IPR052016">
    <property type="entry name" value="Bact_Sigma-Reg"/>
</dbReference>
<evidence type="ECO:0000256" key="2">
    <source>
        <dbReference type="PROSITE-ProRule" id="PRU00169"/>
    </source>
</evidence>
<dbReference type="Pfam" id="PF07228">
    <property type="entry name" value="SpoIIE"/>
    <property type="match status" value="1"/>
</dbReference>
<dbReference type="InterPro" id="IPR011006">
    <property type="entry name" value="CheY-like_superfamily"/>
</dbReference>
<evidence type="ECO:0000256" key="1">
    <source>
        <dbReference type="ARBA" id="ARBA00022801"/>
    </source>
</evidence>
<dbReference type="GO" id="GO:0000160">
    <property type="term" value="P:phosphorelay signal transduction system"/>
    <property type="evidence" value="ECO:0007669"/>
    <property type="project" value="InterPro"/>
</dbReference>
<dbReference type="SMART" id="SM00331">
    <property type="entry name" value="PP2C_SIG"/>
    <property type="match status" value="1"/>
</dbReference>
<dbReference type="SUPFAM" id="SSF52172">
    <property type="entry name" value="CheY-like"/>
    <property type="match status" value="1"/>
</dbReference>
<dbReference type="CDD" id="cd00156">
    <property type="entry name" value="REC"/>
    <property type="match status" value="1"/>
</dbReference>
<dbReference type="Gene3D" id="3.40.50.2300">
    <property type="match status" value="1"/>
</dbReference>
<dbReference type="PANTHER" id="PTHR43156:SF2">
    <property type="entry name" value="STAGE II SPORULATION PROTEIN E"/>
    <property type="match status" value="1"/>
</dbReference>
<dbReference type="AlphaFoldDB" id="A0A934IGQ7"/>
<dbReference type="InterPro" id="IPR001932">
    <property type="entry name" value="PPM-type_phosphatase-like_dom"/>
</dbReference>
<dbReference type="GO" id="GO:0016791">
    <property type="term" value="F:phosphatase activity"/>
    <property type="evidence" value="ECO:0007669"/>
    <property type="project" value="TreeGrafter"/>
</dbReference>
<gene>
    <name evidence="4" type="ORF">ILP92_02220</name>
</gene>
<dbReference type="SUPFAM" id="SSF81606">
    <property type="entry name" value="PP2C-like"/>
    <property type="match status" value="1"/>
</dbReference>
<organism evidence="4 5">
    <name type="scientific">Palleronia pontilimi</name>
    <dbReference type="NCBI Taxonomy" id="1964209"/>
    <lineage>
        <taxon>Bacteria</taxon>
        <taxon>Pseudomonadati</taxon>
        <taxon>Pseudomonadota</taxon>
        <taxon>Alphaproteobacteria</taxon>
        <taxon>Rhodobacterales</taxon>
        <taxon>Roseobacteraceae</taxon>
        <taxon>Palleronia</taxon>
    </lineage>
</organism>
<comment type="caution">
    <text evidence="4">The sequence shown here is derived from an EMBL/GenBank/DDBJ whole genome shotgun (WGS) entry which is preliminary data.</text>
</comment>
<dbReference type="Pfam" id="PF00072">
    <property type="entry name" value="Response_reg"/>
    <property type="match status" value="1"/>
</dbReference>
<dbReference type="InterPro" id="IPR001789">
    <property type="entry name" value="Sig_transdc_resp-reg_receiver"/>
</dbReference>
<feature type="modified residue" description="4-aspartylphosphate" evidence="2">
    <location>
        <position position="48"/>
    </location>
</feature>
<sequence length="400" mass="44471">MIVDDSRLQRRLLRSALQAERYEIVEADSAERAMELCEEDLPDIVLSDWIMSGQTGLDLCRAIRAKERDNYVYFIVLTSKSEKGELAKALREGADDFLSKPVSAEELRGRLSAGERLLAIERQLVAKNRMVTDTLQVMRSLNESLNRDLIEARKLQMSLVPRRTTEFPGGSVSYMLQSSGHVGGDLVGEFRFAEDRMGVFSLDVSGHGIASALITARLSASLSGNIPGQNVALQQDGDRLTMLRPSEICERLNTMFIQEIDTEHYFTIVIGEIDLKTRKMIFCQAGHPHPAVIDTDGRTRFVGGGGMPVGLIENATYEDFELDLAPGERLLLYSDGLTECPHPDGGMLDEDGLSDMIQRQHTRTGARFLDALKWELSRLVDDRDLPDDVSAAVIAFHAPD</sequence>
<dbReference type="InterPro" id="IPR036457">
    <property type="entry name" value="PPM-type-like_dom_sf"/>
</dbReference>
<dbReference type="SMART" id="SM00448">
    <property type="entry name" value="REC"/>
    <property type="match status" value="1"/>
</dbReference>
<dbReference type="Proteomes" id="UP000642488">
    <property type="component" value="Unassembled WGS sequence"/>
</dbReference>
<dbReference type="PROSITE" id="PS50110">
    <property type="entry name" value="RESPONSE_REGULATORY"/>
    <property type="match status" value="1"/>
</dbReference>
<keyword evidence="5" id="KW-1185">Reference proteome</keyword>
<feature type="domain" description="Response regulatory" evidence="3">
    <location>
        <begin position="1"/>
        <end position="115"/>
    </location>
</feature>
<keyword evidence="1" id="KW-0378">Hydrolase</keyword>
<proteinExistence type="predicted"/>
<accession>A0A934IGQ7</accession>
<evidence type="ECO:0000313" key="5">
    <source>
        <dbReference type="Proteomes" id="UP000642488"/>
    </source>
</evidence>
<dbReference type="PANTHER" id="PTHR43156">
    <property type="entry name" value="STAGE II SPORULATION PROTEIN E-RELATED"/>
    <property type="match status" value="1"/>
</dbReference>
<dbReference type="EMBL" id="JAEKPD010000001">
    <property type="protein sequence ID" value="MBJ3761564.1"/>
    <property type="molecule type" value="Genomic_DNA"/>
</dbReference>
<reference evidence="4" key="1">
    <citation type="submission" date="2020-12" db="EMBL/GenBank/DDBJ databases">
        <title>Bacterial taxonomy.</title>
        <authorList>
            <person name="Pan X."/>
        </authorList>
    </citation>
    <scope>NUCLEOTIDE SEQUENCE</scope>
    <source>
        <strain evidence="4">KCTC 52957</strain>
    </source>
</reference>
<protein>
    <submittedName>
        <fullName evidence="4">SpoIIE family protein phosphatase</fullName>
    </submittedName>
</protein>
<dbReference type="Gene3D" id="3.60.40.10">
    <property type="entry name" value="PPM-type phosphatase domain"/>
    <property type="match status" value="1"/>
</dbReference>